<evidence type="ECO:0008006" key="5">
    <source>
        <dbReference type="Google" id="ProtNLM"/>
    </source>
</evidence>
<feature type="region of interest" description="Disordered" evidence="2">
    <location>
        <begin position="455"/>
        <end position="588"/>
    </location>
</feature>
<dbReference type="SMART" id="SM00028">
    <property type="entry name" value="TPR"/>
    <property type="match status" value="3"/>
</dbReference>
<feature type="compositionally biased region" description="Basic residues" evidence="2">
    <location>
        <begin position="516"/>
        <end position="529"/>
    </location>
</feature>
<dbReference type="PANTHER" id="PTHR23184:SF9">
    <property type="entry name" value="TETRATRICOPEPTIDE REPEAT PROTEIN 14"/>
    <property type="match status" value="1"/>
</dbReference>
<keyword evidence="4" id="KW-1185">Reference proteome</keyword>
<evidence type="ECO:0000256" key="1">
    <source>
        <dbReference type="PROSITE-ProRule" id="PRU00339"/>
    </source>
</evidence>
<proteinExistence type="predicted"/>
<feature type="compositionally biased region" description="Basic residues" evidence="2">
    <location>
        <begin position="1077"/>
        <end position="1094"/>
    </location>
</feature>
<feature type="compositionally biased region" description="Basic residues" evidence="2">
    <location>
        <begin position="626"/>
        <end position="652"/>
    </location>
</feature>
<feature type="region of interest" description="Disordered" evidence="2">
    <location>
        <begin position="724"/>
        <end position="1217"/>
    </location>
</feature>
<feature type="compositionally biased region" description="Basic and acidic residues" evidence="2">
    <location>
        <begin position="836"/>
        <end position="846"/>
    </location>
</feature>
<feature type="compositionally biased region" description="Basic and acidic residues" evidence="2">
    <location>
        <begin position="615"/>
        <end position="625"/>
    </location>
</feature>
<dbReference type="OrthoDB" id="1914839at2759"/>
<dbReference type="PANTHER" id="PTHR23184">
    <property type="entry name" value="TETRATRICOPEPTIDE REPEAT PROTEIN 14"/>
    <property type="match status" value="1"/>
</dbReference>
<name>A0A653C8H1_CALMS</name>
<accession>A0A653C8H1</accession>
<dbReference type="EMBL" id="CAACVG010007213">
    <property type="protein sequence ID" value="VEN44188.1"/>
    <property type="molecule type" value="Genomic_DNA"/>
</dbReference>
<dbReference type="AlphaFoldDB" id="A0A653C8H1"/>
<evidence type="ECO:0000256" key="2">
    <source>
        <dbReference type="SAM" id="MobiDB-lite"/>
    </source>
</evidence>
<dbReference type="SUPFAM" id="SSF48452">
    <property type="entry name" value="TPR-like"/>
    <property type="match status" value="1"/>
</dbReference>
<feature type="compositionally biased region" description="Basic residues" evidence="2">
    <location>
        <begin position="968"/>
        <end position="978"/>
    </location>
</feature>
<organism evidence="3 4">
    <name type="scientific">Callosobruchus maculatus</name>
    <name type="common">Southern cowpea weevil</name>
    <name type="synonym">Pulse bruchid</name>
    <dbReference type="NCBI Taxonomy" id="64391"/>
    <lineage>
        <taxon>Eukaryota</taxon>
        <taxon>Metazoa</taxon>
        <taxon>Ecdysozoa</taxon>
        <taxon>Arthropoda</taxon>
        <taxon>Hexapoda</taxon>
        <taxon>Insecta</taxon>
        <taxon>Pterygota</taxon>
        <taxon>Neoptera</taxon>
        <taxon>Endopterygota</taxon>
        <taxon>Coleoptera</taxon>
        <taxon>Polyphaga</taxon>
        <taxon>Cucujiformia</taxon>
        <taxon>Chrysomeloidea</taxon>
        <taxon>Chrysomelidae</taxon>
        <taxon>Bruchinae</taxon>
        <taxon>Bruchini</taxon>
        <taxon>Callosobruchus</taxon>
    </lineage>
</organism>
<feature type="compositionally biased region" description="Basic residues" evidence="2">
    <location>
        <begin position="465"/>
        <end position="481"/>
    </location>
</feature>
<evidence type="ECO:0000313" key="4">
    <source>
        <dbReference type="Proteomes" id="UP000410492"/>
    </source>
</evidence>
<dbReference type="Pfam" id="PF13181">
    <property type="entry name" value="TPR_8"/>
    <property type="match status" value="1"/>
</dbReference>
<feature type="compositionally biased region" description="Basic residues" evidence="2">
    <location>
        <begin position="989"/>
        <end position="998"/>
    </location>
</feature>
<feature type="region of interest" description="Disordered" evidence="2">
    <location>
        <begin position="1226"/>
        <end position="1245"/>
    </location>
</feature>
<dbReference type="PROSITE" id="PS50005">
    <property type="entry name" value="TPR"/>
    <property type="match status" value="3"/>
</dbReference>
<feature type="compositionally biased region" description="Pro residues" evidence="2">
    <location>
        <begin position="850"/>
        <end position="864"/>
    </location>
</feature>
<feature type="compositionally biased region" description="Low complexity" evidence="2">
    <location>
        <begin position="748"/>
        <end position="762"/>
    </location>
</feature>
<feature type="compositionally biased region" description="Polar residues" evidence="2">
    <location>
        <begin position="546"/>
        <end position="568"/>
    </location>
</feature>
<dbReference type="InterPro" id="IPR039190">
    <property type="entry name" value="TTC14"/>
</dbReference>
<protein>
    <recommendedName>
        <fullName evidence="5">Tetratricopeptide repeat protein 14 homolog</fullName>
    </recommendedName>
</protein>
<evidence type="ECO:0000313" key="3">
    <source>
        <dbReference type="EMBL" id="VEN44188.1"/>
    </source>
</evidence>
<dbReference type="Gene3D" id="1.25.40.10">
    <property type="entry name" value="Tetratricopeptide repeat domain"/>
    <property type="match status" value="1"/>
</dbReference>
<feature type="compositionally biased region" description="Basic and acidic residues" evidence="2">
    <location>
        <begin position="1228"/>
        <end position="1245"/>
    </location>
</feature>
<feature type="repeat" description="TPR" evidence="1">
    <location>
        <begin position="302"/>
        <end position="335"/>
    </location>
</feature>
<dbReference type="Pfam" id="PF00515">
    <property type="entry name" value="TPR_1"/>
    <property type="match status" value="1"/>
</dbReference>
<feature type="compositionally biased region" description="Low complexity" evidence="2">
    <location>
        <begin position="482"/>
        <end position="512"/>
    </location>
</feature>
<feature type="region of interest" description="Disordered" evidence="2">
    <location>
        <begin position="615"/>
        <end position="654"/>
    </location>
</feature>
<feature type="compositionally biased region" description="Basic and acidic residues" evidence="2">
    <location>
        <begin position="1179"/>
        <end position="1196"/>
    </location>
</feature>
<dbReference type="InterPro" id="IPR019734">
    <property type="entry name" value="TPR_rpt"/>
</dbReference>
<feature type="repeat" description="TPR" evidence="1">
    <location>
        <begin position="377"/>
        <end position="410"/>
    </location>
</feature>
<feature type="repeat" description="TPR" evidence="1">
    <location>
        <begin position="336"/>
        <end position="369"/>
    </location>
</feature>
<feature type="compositionally biased region" description="Low complexity" evidence="2">
    <location>
        <begin position="776"/>
        <end position="787"/>
    </location>
</feature>
<reference evidence="3 4" key="1">
    <citation type="submission" date="2019-01" db="EMBL/GenBank/DDBJ databases">
        <authorList>
            <person name="Sayadi A."/>
        </authorList>
    </citation>
    <scope>NUCLEOTIDE SEQUENCE [LARGE SCALE GENOMIC DNA]</scope>
</reference>
<feature type="region of interest" description="Disordered" evidence="2">
    <location>
        <begin position="672"/>
        <end position="691"/>
    </location>
</feature>
<feature type="compositionally biased region" description="Basic and acidic residues" evidence="2">
    <location>
        <begin position="1054"/>
        <end position="1076"/>
    </location>
</feature>
<keyword evidence="1" id="KW-0802">TPR repeat</keyword>
<dbReference type="InterPro" id="IPR011990">
    <property type="entry name" value="TPR-like_helical_dom_sf"/>
</dbReference>
<sequence length="1245" mass="140982">MEQLNSQLLERSLNFHGQQLQKLWEGEFGDNDLVRRNIKDLSFSTYGQRQKHLSFQDRGKRLKLQQFIIKKANILFNLEPSKLKNTPEPVSEDLYAVMPPFETYCNVDKPKRLQFFMTNLKIGYLILGTIVSKQQSGMMLKVLYAVGPDGTMLYAADINVKAFCPVANIIPAVDKKGVTRSYMMNDYVCCEVLEIIADTDKVVCGMKGVTRQPSDTEPLQRFGLISTDDFPIIYKKALDYKNESYDTVLEKSIGFNNPNNIQYLSEQMDINDHNSLMEGLKSRFPENEYANELRQVQASKWAYRNVADGIDHFKAGKHVEAFQCLNKALNIDPKNVEGLVARGALYANSGNFQKAIEDFETALKLNPSHANARKYMGETLVALGRSYEEENKIEEARKAYQSCLTIIPYHEEAQNSLEFLKNKSQTKNLIEPNELLLPNLAANKPADVNDALKQLLKNEDEEKKDKKKKKKGKKRKNRKRSSSSSSSSSSGSNESSSSSSSSSSDSSSSSGDSDFKKKKKHRSRSHRRDKRENSLSPLSKRMALMDQSQDTPTNFNFSKPTIATTSSFEFHFEQPEQPPKQLPENDYEAKVRAFLAETKGDSDYEEKVRKFLEESNKWKKKGEDKKKKKKKEKKSKKESKKKKKKDKLKRSKNVFELGDLDDHKKLRDAIKKELSKDKKSKRHSIPSDDEEYFLQKSGYSKRFIESLPDLEELESKLNAYYALEKDKRATGSSGGRSRADHSLRLYQSRSASPSSSPRRGGALTDSPSPTREQKARQAVAEAAASAKWKMHIGAAQSSASRFKRKGALGGSGGQPPPPGTSPPGIGQPSMSSSHDWLGEQEKRKSSSYDSPPPTKKGSLPPLPPSEKAASVRKVMAMKEPPLPPPPKKGSASSESPPLPPSKKSSKPSPAPSAPKIPQGQVVLDKFGNFRLMTPPELKKAGSADAPPLPPGRRPPEPPGRPRSESRSPKRRSRSRSKYSNRSSSSGSRSRSRSYRSRSRSYYSRSRSRSGSYYSRSRSRSRSYSGDRRRYRRGGFRGRYNDRGTYYKPRFQTPRHNDRGRGGYYRGRDRYDRDYRGRGRGHGPFRGGRRPRGRYSRGGYRDYRDRRFDRSRSRDRDRSRSYSGSRERDSVSPRRSARRSSEKEKINKYSGDGQPEAVRHEGPLSEGEDRDDYNTGNDSKLIDRDAFAGKWADKEEGGANENGSADSKAIPAETNLEEMDKFLNKAKKDKKEEMLERNKDILKTKA</sequence>
<feature type="compositionally biased region" description="Low complexity" evidence="2">
    <location>
        <begin position="999"/>
        <end position="1015"/>
    </location>
</feature>
<feature type="compositionally biased region" description="Basic and acidic residues" evidence="2">
    <location>
        <begin position="953"/>
        <end position="967"/>
    </location>
</feature>
<gene>
    <name evidence="3" type="ORF">CALMAC_LOCUS7084</name>
</gene>
<dbReference type="PROSITE" id="PS50293">
    <property type="entry name" value="TPR_REGION"/>
    <property type="match status" value="1"/>
</dbReference>
<dbReference type="Proteomes" id="UP000410492">
    <property type="component" value="Unassembled WGS sequence"/>
</dbReference>
<feature type="compositionally biased region" description="Basic and acidic residues" evidence="2">
    <location>
        <begin position="1098"/>
        <end position="1131"/>
    </location>
</feature>
<feature type="compositionally biased region" description="Low complexity" evidence="2">
    <location>
        <begin position="979"/>
        <end position="988"/>
    </location>
</feature>